<sequence>MINERLNSESLSAVREHAKKMASFFNELSGKYKTFESRLMKRGSPHAQLIITDHTALVLQYMYSRGTAESPLLQLPKGTDLYNAYTGEFEDLWQLNSPGDDS</sequence>
<comment type="caution">
    <text evidence="1">The sequence shown here is derived from an EMBL/GenBank/DDBJ whole genome shotgun (WGS) entry which is preliminary data.</text>
</comment>
<evidence type="ECO:0000313" key="1">
    <source>
        <dbReference type="EMBL" id="GAG92940.1"/>
    </source>
</evidence>
<name>X1BD51_9ZZZZ</name>
<protein>
    <submittedName>
        <fullName evidence="1">Uncharacterized protein</fullName>
    </submittedName>
</protein>
<reference evidence="1" key="1">
    <citation type="journal article" date="2014" name="Front. Microbiol.">
        <title>High frequency of phylogenetically diverse reductive dehalogenase-homologous genes in deep subseafloor sedimentary metagenomes.</title>
        <authorList>
            <person name="Kawai M."/>
            <person name="Futagami T."/>
            <person name="Toyoda A."/>
            <person name="Takaki Y."/>
            <person name="Nishi S."/>
            <person name="Hori S."/>
            <person name="Arai W."/>
            <person name="Tsubouchi T."/>
            <person name="Morono Y."/>
            <person name="Uchiyama I."/>
            <person name="Ito T."/>
            <person name="Fujiyama A."/>
            <person name="Inagaki F."/>
            <person name="Takami H."/>
        </authorList>
    </citation>
    <scope>NUCLEOTIDE SEQUENCE</scope>
    <source>
        <strain evidence="1">Expedition CK06-06</strain>
    </source>
</reference>
<gene>
    <name evidence="1" type="ORF">S01H4_42696</name>
</gene>
<dbReference type="AlphaFoldDB" id="X1BD51"/>
<proteinExistence type="predicted"/>
<organism evidence="1">
    <name type="scientific">marine sediment metagenome</name>
    <dbReference type="NCBI Taxonomy" id="412755"/>
    <lineage>
        <taxon>unclassified sequences</taxon>
        <taxon>metagenomes</taxon>
        <taxon>ecological metagenomes</taxon>
    </lineage>
</organism>
<dbReference type="EMBL" id="BART01023474">
    <property type="protein sequence ID" value="GAG92940.1"/>
    <property type="molecule type" value="Genomic_DNA"/>
</dbReference>
<accession>X1BD51</accession>